<feature type="transmembrane region" description="Helical" evidence="17">
    <location>
        <begin position="116"/>
        <end position="136"/>
    </location>
</feature>
<dbReference type="EMBL" id="QJTJ01000029">
    <property type="protein sequence ID" value="PYF03675.1"/>
    <property type="molecule type" value="Genomic_DNA"/>
</dbReference>
<evidence type="ECO:0000256" key="7">
    <source>
        <dbReference type="ARBA" id="ARBA00022801"/>
    </source>
</evidence>
<dbReference type="GO" id="GO:0008360">
    <property type="term" value="P:regulation of cell shape"/>
    <property type="evidence" value="ECO:0007669"/>
    <property type="project" value="UniProtKB-KW"/>
</dbReference>
<name>A0A318TP57_9BACL</name>
<dbReference type="InterPro" id="IPR003824">
    <property type="entry name" value="UppP"/>
</dbReference>
<keyword evidence="9 17" id="KW-0573">Peptidoglycan synthesis</keyword>
<evidence type="ECO:0000256" key="15">
    <source>
        <dbReference type="ARBA" id="ARBA00032932"/>
    </source>
</evidence>
<evidence type="ECO:0000256" key="4">
    <source>
        <dbReference type="ARBA" id="ARBA00021581"/>
    </source>
</evidence>
<keyword evidence="11 17" id="KW-0472">Membrane</keyword>
<dbReference type="PANTHER" id="PTHR30622">
    <property type="entry name" value="UNDECAPRENYL-DIPHOSPHATASE"/>
    <property type="match status" value="1"/>
</dbReference>
<protein>
    <recommendedName>
        <fullName evidence="4 17">Undecaprenyl-diphosphatase</fullName>
        <ecNumber evidence="3 17">3.6.1.27</ecNumber>
    </recommendedName>
    <alternativeName>
        <fullName evidence="15 17">Bacitracin resistance protein</fullName>
    </alternativeName>
    <alternativeName>
        <fullName evidence="14 17">Undecaprenyl pyrophosphate phosphatase</fullName>
    </alternativeName>
</protein>
<dbReference type="GO" id="GO:0071555">
    <property type="term" value="P:cell wall organization"/>
    <property type="evidence" value="ECO:0007669"/>
    <property type="project" value="UniProtKB-KW"/>
</dbReference>
<feature type="transmembrane region" description="Helical" evidence="17">
    <location>
        <begin position="256"/>
        <end position="275"/>
    </location>
</feature>
<comment type="miscellaneous">
    <text evidence="17">Bacitracin is thought to be involved in the inhibition of peptidoglycan synthesis by sequestering undecaprenyl diphosphate, thereby reducing the pool of lipid carrier available.</text>
</comment>
<dbReference type="Proteomes" id="UP000247416">
    <property type="component" value="Unassembled WGS sequence"/>
</dbReference>
<keyword evidence="6 17" id="KW-0812">Transmembrane</keyword>
<keyword evidence="13 17" id="KW-0961">Cell wall biogenesis/degradation</keyword>
<gene>
    <name evidence="17" type="primary">uppP</name>
    <name evidence="18" type="ORF">BJ095_12910</name>
</gene>
<dbReference type="GO" id="GO:0009252">
    <property type="term" value="P:peptidoglycan biosynthetic process"/>
    <property type="evidence" value="ECO:0007669"/>
    <property type="project" value="UniProtKB-KW"/>
</dbReference>
<keyword evidence="10 17" id="KW-1133">Transmembrane helix</keyword>
<keyword evidence="8 17" id="KW-0133">Cell shape</keyword>
<evidence type="ECO:0000313" key="18">
    <source>
        <dbReference type="EMBL" id="PYF03675.1"/>
    </source>
</evidence>
<dbReference type="Pfam" id="PF02673">
    <property type="entry name" value="BacA"/>
    <property type="match status" value="1"/>
</dbReference>
<comment type="function">
    <text evidence="17">Catalyzes the dephosphorylation of undecaprenyl diphosphate (UPP). Confers resistance to bacitracin.</text>
</comment>
<sequence length="276" mass="30139">MEFFDLIKAIILGFVEGMTEFAPVSSTGHMIIVDDLWLNTKDFLGSGSANTFKIVIQLGSILAVVVVMWKRMLSLVGLYKIEGQTASRKFNLGHVFVGIIPAGVFGVLFEDFIDENLFSTNTVIIGLIIGAIWMIIADRVSGQRKTTITSLDDLSYGKAFKVGLIQCLSLWPGFSRSGATISGGVILGLDHKTAADFTFIMAVPIMAGASGLSLIKNWSDLEPNHLGFYIIGFVSAFVFALISIKFFLKLISKVKLVPFAIYRIVLAIVLIVVLYL</sequence>
<evidence type="ECO:0000256" key="17">
    <source>
        <dbReference type="HAMAP-Rule" id="MF_01006"/>
    </source>
</evidence>
<dbReference type="RefSeq" id="WP_107936911.1">
    <property type="nucleotide sequence ID" value="NZ_CP085009.1"/>
</dbReference>
<keyword evidence="12 17" id="KW-0046">Antibiotic resistance</keyword>
<evidence type="ECO:0000313" key="19">
    <source>
        <dbReference type="Proteomes" id="UP000247416"/>
    </source>
</evidence>
<comment type="subcellular location">
    <subcellularLocation>
        <location evidence="1 17">Cell membrane</location>
        <topology evidence="1 17">Multi-pass membrane protein</topology>
    </subcellularLocation>
</comment>
<dbReference type="AlphaFoldDB" id="A0A318TP57"/>
<comment type="catalytic activity">
    <reaction evidence="16 17">
        <text>di-trans,octa-cis-undecaprenyl diphosphate + H2O = di-trans,octa-cis-undecaprenyl phosphate + phosphate + H(+)</text>
        <dbReference type="Rhea" id="RHEA:28094"/>
        <dbReference type="ChEBI" id="CHEBI:15377"/>
        <dbReference type="ChEBI" id="CHEBI:15378"/>
        <dbReference type="ChEBI" id="CHEBI:43474"/>
        <dbReference type="ChEBI" id="CHEBI:58405"/>
        <dbReference type="ChEBI" id="CHEBI:60392"/>
        <dbReference type="EC" id="3.6.1.27"/>
    </reaction>
</comment>
<evidence type="ECO:0000256" key="9">
    <source>
        <dbReference type="ARBA" id="ARBA00022984"/>
    </source>
</evidence>
<feature type="transmembrane region" description="Helical" evidence="17">
    <location>
        <begin position="227"/>
        <end position="244"/>
    </location>
</feature>
<feature type="transmembrane region" description="Helical" evidence="17">
    <location>
        <begin position="90"/>
        <end position="110"/>
    </location>
</feature>
<feature type="transmembrane region" description="Helical" evidence="17">
    <location>
        <begin position="197"/>
        <end position="215"/>
    </location>
</feature>
<evidence type="ECO:0000256" key="10">
    <source>
        <dbReference type="ARBA" id="ARBA00022989"/>
    </source>
</evidence>
<dbReference type="GO" id="GO:0046677">
    <property type="term" value="P:response to antibiotic"/>
    <property type="evidence" value="ECO:0007669"/>
    <property type="project" value="UniProtKB-UniRule"/>
</dbReference>
<evidence type="ECO:0000256" key="1">
    <source>
        <dbReference type="ARBA" id="ARBA00004651"/>
    </source>
</evidence>
<keyword evidence="5 17" id="KW-1003">Cell membrane</keyword>
<dbReference type="NCBIfam" id="NF001389">
    <property type="entry name" value="PRK00281.1-2"/>
    <property type="match status" value="1"/>
</dbReference>
<evidence type="ECO:0000256" key="5">
    <source>
        <dbReference type="ARBA" id="ARBA00022475"/>
    </source>
</evidence>
<evidence type="ECO:0000256" key="3">
    <source>
        <dbReference type="ARBA" id="ARBA00012374"/>
    </source>
</evidence>
<evidence type="ECO:0000256" key="16">
    <source>
        <dbReference type="ARBA" id="ARBA00047594"/>
    </source>
</evidence>
<dbReference type="OrthoDB" id="9808289at2"/>
<comment type="caution">
    <text evidence="18">The sequence shown here is derived from an EMBL/GenBank/DDBJ whole genome shotgun (WGS) entry which is preliminary data.</text>
</comment>
<dbReference type="GO" id="GO:0005886">
    <property type="term" value="C:plasma membrane"/>
    <property type="evidence" value="ECO:0007669"/>
    <property type="project" value="UniProtKB-SubCell"/>
</dbReference>
<proteinExistence type="inferred from homology"/>
<keyword evidence="19" id="KW-1185">Reference proteome</keyword>
<accession>A0A318TP57</accession>
<evidence type="ECO:0000256" key="11">
    <source>
        <dbReference type="ARBA" id="ARBA00023136"/>
    </source>
</evidence>
<dbReference type="PANTHER" id="PTHR30622:SF3">
    <property type="entry name" value="UNDECAPRENYL-DIPHOSPHATASE"/>
    <property type="match status" value="1"/>
</dbReference>
<evidence type="ECO:0000256" key="2">
    <source>
        <dbReference type="ARBA" id="ARBA00010621"/>
    </source>
</evidence>
<feature type="transmembrane region" description="Helical" evidence="17">
    <location>
        <begin position="51"/>
        <end position="69"/>
    </location>
</feature>
<evidence type="ECO:0000256" key="13">
    <source>
        <dbReference type="ARBA" id="ARBA00023316"/>
    </source>
</evidence>
<comment type="similarity">
    <text evidence="2 17">Belongs to the UppP family.</text>
</comment>
<evidence type="ECO:0000256" key="8">
    <source>
        <dbReference type="ARBA" id="ARBA00022960"/>
    </source>
</evidence>
<dbReference type="HAMAP" id="MF_01006">
    <property type="entry name" value="Undec_diphosphatase"/>
    <property type="match status" value="1"/>
</dbReference>
<dbReference type="EC" id="3.6.1.27" evidence="3 17"/>
<reference evidence="18 19" key="1">
    <citation type="submission" date="2018-06" db="EMBL/GenBank/DDBJ databases">
        <title>Genomic Encyclopedia of Archaeal and Bacterial Type Strains, Phase II (KMG-II): from individual species to whole genera.</title>
        <authorList>
            <person name="Goeker M."/>
        </authorList>
    </citation>
    <scope>NUCLEOTIDE SEQUENCE [LARGE SCALE GENOMIC DNA]</scope>
    <source>
        <strain evidence="18 19">KACC 16626</strain>
    </source>
</reference>
<evidence type="ECO:0000256" key="6">
    <source>
        <dbReference type="ARBA" id="ARBA00022692"/>
    </source>
</evidence>
<organism evidence="18 19">
    <name type="scientific">Ureibacillus chungkukjangi</name>
    <dbReference type="NCBI Taxonomy" id="1202712"/>
    <lineage>
        <taxon>Bacteria</taxon>
        <taxon>Bacillati</taxon>
        <taxon>Bacillota</taxon>
        <taxon>Bacilli</taxon>
        <taxon>Bacillales</taxon>
        <taxon>Caryophanaceae</taxon>
        <taxon>Ureibacillus</taxon>
    </lineage>
</organism>
<keyword evidence="7 17" id="KW-0378">Hydrolase</keyword>
<evidence type="ECO:0000256" key="14">
    <source>
        <dbReference type="ARBA" id="ARBA00032707"/>
    </source>
</evidence>
<dbReference type="NCBIfam" id="TIGR00753">
    <property type="entry name" value="undec_PP_bacA"/>
    <property type="match status" value="1"/>
</dbReference>
<evidence type="ECO:0000256" key="12">
    <source>
        <dbReference type="ARBA" id="ARBA00023251"/>
    </source>
</evidence>
<dbReference type="GO" id="GO:0050380">
    <property type="term" value="F:undecaprenyl-diphosphatase activity"/>
    <property type="evidence" value="ECO:0007669"/>
    <property type="project" value="UniProtKB-UniRule"/>
</dbReference>
<dbReference type="NCBIfam" id="NF001390">
    <property type="entry name" value="PRK00281.1-4"/>
    <property type="match status" value="1"/>
</dbReference>